<evidence type="ECO:0000313" key="1">
    <source>
        <dbReference type="EMBL" id="KAJ8305299.1"/>
    </source>
</evidence>
<name>A0ABQ9EJ35_TEGGR</name>
<comment type="caution">
    <text evidence="1">The sequence shown here is derived from an EMBL/GenBank/DDBJ whole genome shotgun (WGS) entry which is preliminary data.</text>
</comment>
<organism evidence="1 2">
    <name type="scientific">Tegillarca granosa</name>
    <name type="common">Malaysian cockle</name>
    <name type="synonym">Anadara granosa</name>
    <dbReference type="NCBI Taxonomy" id="220873"/>
    <lineage>
        <taxon>Eukaryota</taxon>
        <taxon>Metazoa</taxon>
        <taxon>Spiralia</taxon>
        <taxon>Lophotrochozoa</taxon>
        <taxon>Mollusca</taxon>
        <taxon>Bivalvia</taxon>
        <taxon>Autobranchia</taxon>
        <taxon>Pteriomorphia</taxon>
        <taxon>Arcoida</taxon>
        <taxon>Arcoidea</taxon>
        <taxon>Arcidae</taxon>
        <taxon>Tegillarca</taxon>
    </lineage>
</organism>
<dbReference type="Proteomes" id="UP001217089">
    <property type="component" value="Unassembled WGS sequence"/>
</dbReference>
<accession>A0ABQ9EJ35</accession>
<sequence length="86" mass="9835">MDNLAAFKYFPLKHNNFPNTFNEELEKCRSGTYGLNCTDKCGNCKVNTGCNQISGACEEDCKDGWLFPTCMECPSWKTWVMKCIFI</sequence>
<proteinExistence type="predicted"/>
<evidence type="ECO:0000313" key="2">
    <source>
        <dbReference type="Proteomes" id="UP001217089"/>
    </source>
</evidence>
<dbReference type="EMBL" id="JARBDR010000813">
    <property type="protein sequence ID" value="KAJ8305299.1"/>
    <property type="molecule type" value="Genomic_DNA"/>
</dbReference>
<dbReference type="Gene3D" id="2.170.300.10">
    <property type="entry name" value="Tie2 ligand-binding domain superfamily"/>
    <property type="match status" value="1"/>
</dbReference>
<keyword evidence="2" id="KW-1185">Reference proteome</keyword>
<gene>
    <name evidence="1" type="ORF">KUTeg_015844</name>
</gene>
<protein>
    <submittedName>
        <fullName evidence="1">Uncharacterized protein</fullName>
    </submittedName>
</protein>
<reference evidence="1 2" key="1">
    <citation type="submission" date="2022-12" db="EMBL/GenBank/DDBJ databases">
        <title>Chromosome-level genome of Tegillarca granosa.</title>
        <authorList>
            <person name="Kim J."/>
        </authorList>
    </citation>
    <scope>NUCLEOTIDE SEQUENCE [LARGE SCALE GENOMIC DNA]</scope>
    <source>
        <strain evidence="1">Teg-2019</strain>
        <tissue evidence="1">Adductor muscle</tissue>
    </source>
</reference>